<dbReference type="EC" id="3.4.19.12" evidence="1"/>
<keyword evidence="1" id="KW-0645">Protease</keyword>
<dbReference type="PROSITE" id="PS00972">
    <property type="entry name" value="USP_1"/>
    <property type="match status" value="1"/>
</dbReference>
<feature type="domain" description="USP" evidence="4">
    <location>
        <begin position="263"/>
        <end position="608"/>
    </location>
</feature>
<dbReference type="SMART" id="SM00213">
    <property type="entry name" value="UBQ"/>
    <property type="match status" value="2"/>
</dbReference>
<dbReference type="InterPro" id="IPR050164">
    <property type="entry name" value="Peptidase_C19"/>
</dbReference>
<dbReference type="GO" id="GO:0005829">
    <property type="term" value="C:cytosol"/>
    <property type="evidence" value="ECO:0007669"/>
    <property type="project" value="TreeGrafter"/>
</dbReference>
<name>A0AB34JPN6_PRYPA</name>
<dbReference type="SUPFAM" id="SSF54236">
    <property type="entry name" value="Ubiquitin-like"/>
    <property type="match status" value="2"/>
</dbReference>
<dbReference type="Proteomes" id="UP001515480">
    <property type="component" value="Unassembled WGS sequence"/>
</dbReference>
<dbReference type="Pfam" id="PF00443">
    <property type="entry name" value="UCH"/>
    <property type="match status" value="1"/>
</dbReference>
<gene>
    <name evidence="5" type="ORF">AB1Y20_018238</name>
    <name evidence="6" type="ORF">AB1Y20_018630</name>
</gene>
<dbReference type="InterPro" id="IPR028889">
    <property type="entry name" value="USP"/>
</dbReference>
<dbReference type="SUPFAM" id="SSF54001">
    <property type="entry name" value="Cysteine proteinases"/>
    <property type="match status" value="1"/>
</dbReference>
<organism evidence="6 7">
    <name type="scientific">Prymnesium parvum</name>
    <name type="common">Toxic golden alga</name>
    <dbReference type="NCBI Taxonomy" id="97485"/>
    <lineage>
        <taxon>Eukaryota</taxon>
        <taxon>Haptista</taxon>
        <taxon>Haptophyta</taxon>
        <taxon>Prymnesiophyceae</taxon>
        <taxon>Prymnesiales</taxon>
        <taxon>Prymnesiaceae</taxon>
        <taxon>Prymnesium</taxon>
    </lineage>
</organism>
<dbReference type="PROSITE" id="PS50235">
    <property type="entry name" value="USP_3"/>
    <property type="match status" value="1"/>
</dbReference>
<feature type="compositionally biased region" description="Low complexity" evidence="2">
    <location>
        <begin position="616"/>
        <end position="635"/>
    </location>
</feature>
<dbReference type="InterPro" id="IPR018200">
    <property type="entry name" value="USP_CS"/>
</dbReference>
<dbReference type="CDD" id="cd17039">
    <property type="entry name" value="Ubl_ubiquitin_like"/>
    <property type="match status" value="1"/>
</dbReference>
<evidence type="ECO:0000313" key="6">
    <source>
        <dbReference type="EMBL" id="KAL1523699.1"/>
    </source>
</evidence>
<keyword evidence="1" id="KW-0378">Hydrolase</keyword>
<keyword evidence="7" id="KW-1185">Reference proteome</keyword>
<reference evidence="6 7" key="1">
    <citation type="journal article" date="2024" name="Science">
        <title>Giant polyketide synthase enzymes in the biosynthesis of giant marine polyether toxins.</title>
        <authorList>
            <person name="Fallon T.R."/>
            <person name="Shende V.V."/>
            <person name="Wierzbicki I.H."/>
            <person name="Pendleton A.L."/>
            <person name="Watervoot N.F."/>
            <person name="Auber R.P."/>
            <person name="Gonzalez D.J."/>
            <person name="Wisecaver J.H."/>
            <person name="Moore B.S."/>
        </authorList>
    </citation>
    <scope>NUCLEOTIDE SEQUENCE [LARGE SCALE GENOMIC DNA]</scope>
    <source>
        <strain evidence="6 7">12B1</strain>
    </source>
</reference>
<evidence type="ECO:0000313" key="7">
    <source>
        <dbReference type="Proteomes" id="UP001515480"/>
    </source>
</evidence>
<dbReference type="EMBL" id="JBGBPQ010000005">
    <property type="protein sequence ID" value="KAL1523699.1"/>
    <property type="molecule type" value="Genomic_DNA"/>
</dbReference>
<dbReference type="InterPro" id="IPR029071">
    <property type="entry name" value="Ubiquitin-like_domsf"/>
</dbReference>
<dbReference type="PROSITE" id="PS00973">
    <property type="entry name" value="USP_2"/>
    <property type="match status" value="1"/>
</dbReference>
<feature type="compositionally biased region" description="Low complexity" evidence="2">
    <location>
        <begin position="670"/>
        <end position="684"/>
    </location>
</feature>
<dbReference type="Gene3D" id="3.90.70.10">
    <property type="entry name" value="Cysteine proteinases"/>
    <property type="match status" value="1"/>
</dbReference>
<dbReference type="PANTHER" id="PTHR24006">
    <property type="entry name" value="UBIQUITIN CARBOXYL-TERMINAL HYDROLASE"/>
    <property type="match status" value="1"/>
</dbReference>
<protein>
    <recommendedName>
        <fullName evidence="1">Ubiquitin carboxyl-terminal hydrolase</fullName>
        <ecNumber evidence="1">3.4.19.12</ecNumber>
    </recommendedName>
</protein>
<dbReference type="GO" id="GO:0006508">
    <property type="term" value="P:proteolysis"/>
    <property type="evidence" value="ECO:0007669"/>
    <property type="project" value="UniProtKB-KW"/>
</dbReference>
<dbReference type="InterPro" id="IPR038765">
    <property type="entry name" value="Papain-like_cys_pep_sf"/>
</dbReference>
<comment type="similarity">
    <text evidence="1">Belongs to the peptidase C19 family.</text>
</comment>
<dbReference type="InterPro" id="IPR001394">
    <property type="entry name" value="Peptidase_C19_UCH"/>
</dbReference>
<accession>A0AB34JPN6</accession>
<comment type="caution">
    <text evidence="6">The sequence shown here is derived from an EMBL/GenBank/DDBJ whole genome shotgun (WGS) entry which is preliminary data.</text>
</comment>
<feature type="region of interest" description="Disordered" evidence="2">
    <location>
        <begin position="130"/>
        <end position="153"/>
    </location>
</feature>
<dbReference type="InterPro" id="IPR000626">
    <property type="entry name" value="Ubiquitin-like_dom"/>
</dbReference>
<proteinExistence type="inferred from homology"/>
<dbReference type="PANTHER" id="PTHR24006:SF908">
    <property type="entry name" value="DEUBIQUITINATING APOPTOTIC INHIBITOR, ISOFORM A"/>
    <property type="match status" value="1"/>
</dbReference>
<feature type="domain" description="Ubiquitin-like" evidence="3">
    <location>
        <begin position="166"/>
        <end position="243"/>
    </location>
</feature>
<feature type="region of interest" description="Disordered" evidence="2">
    <location>
        <begin position="614"/>
        <end position="696"/>
    </location>
</feature>
<dbReference type="Gene3D" id="3.10.20.90">
    <property type="entry name" value="Phosphatidylinositol 3-kinase Catalytic Subunit, Chain A, domain 1"/>
    <property type="match status" value="1"/>
</dbReference>
<keyword evidence="1" id="KW-0833">Ubl conjugation pathway</keyword>
<evidence type="ECO:0000259" key="4">
    <source>
        <dbReference type="PROSITE" id="PS50235"/>
    </source>
</evidence>
<dbReference type="GO" id="GO:0005634">
    <property type="term" value="C:nucleus"/>
    <property type="evidence" value="ECO:0007669"/>
    <property type="project" value="TreeGrafter"/>
</dbReference>
<comment type="catalytic activity">
    <reaction evidence="1">
        <text>Thiol-dependent hydrolysis of ester, thioester, amide, peptide and isopeptide bonds formed by the C-terminal Gly of ubiquitin (a 76-residue protein attached to proteins as an intracellular targeting signal).</text>
        <dbReference type="EC" id="3.4.19.12"/>
    </reaction>
</comment>
<sequence length="696" mass="74513">MADQANNPFSLSLFSTASSFSVGGAPTWPGGSLATSGNPASSPPPAVPPSRLVRLEVKQLLEGKTVTHTVELPAESRVSELRATLADRLDGPITLVHAGRRLVCDSDRLDELGIGDGAAVMCLMRESPQGPSLTANGPFVPPSPAPAPAASSSGLLHAERAPAAVGHLRISRLNQQKFDVPFHPTMTGMGLKRELEKLGEGSAMGLRLIAGGKELVDHLPLAMQNVRLQSGSVVFLMRRELPAADHGKHQPAALSKAAPSKFVGLLNQGATCYLNSLVQALYMTPQIRHGVMAFASGGPIAAPLTCALSDVFHQLATSRTAVSTEKLTSALNWGPVSRQQDVHEFWTLLCEKLEREMKGSAQADLIESLFQGTQQYYVTCSECERTSYTADTFQDLKLQVPFGEAAPPLATLHSAFNELLAPEMMRGAERYECEACARKVDAERGVKLHKLPPLLALQLKRFRFDLKTLARVKVNTPLSFPFELDMAEFVSAPEESEDQPPYGSPEAVEMAVDEEVESAALAVSASAHTSPLADKAAMTTEYELYAVLVHSGSATFGHYYALIKDVDAGEWHEFNDSTVRPIKETDLTRAFGSGSGGGSAYLLLYRMLSAKQDPQALDPSSAPAAMASSWGATAPEPMDESAHDTAMLGHDDKRPRVTPTGSPIEEPFPSNLSSDGHSSSAGGSVHEDTNPYTTFF</sequence>
<evidence type="ECO:0000256" key="2">
    <source>
        <dbReference type="SAM" id="MobiDB-lite"/>
    </source>
</evidence>
<dbReference type="GO" id="GO:0016579">
    <property type="term" value="P:protein deubiquitination"/>
    <property type="evidence" value="ECO:0007669"/>
    <property type="project" value="InterPro"/>
</dbReference>
<dbReference type="AlphaFoldDB" id="A0AB34JPN6"/>
<keyword evidence="1" id="KW-0788">Thiol protease</keyword>
<evidence type="ECO:0000313" key="5">
    <source>
        <dbReference type="EMBL" id="KAL1523288.1"/>
    </source>
</evidence>
<dbReference type="EMBL" id="JBGBPQ010000006">
    <property type="protein sequence ID" value="KAL1523288.1"/>
    <property type="molecule type" value="Genomic_DNA"/>
</dbReference>
<dbReference type="PROSITE" id="PS50053">
    <property type="entry name" value="UBIQUITIN_2"/>
    <property type="match status" value="1"/>
</dbReference>
<evidence type="ECO:0000259" key="3">
    <source>
        <dbReference type="PROSITE" id="PS50053"/>
    </source>
</evidence>
<evidence type="ECO:0000256" key="1">
    <source>
        <dbReference type="RuleBase" id="RU366025"/>
    </source>
</evidence>
<dbReference type="GO" id="GO:0004843">
    <property type="term" value="F:cysteine-type deubiquitinase activity"/>
    <property type="evidence" value="ECO:0007669"/>
    <property type="project" value="UniProtKB-UniRule"/>
</dbReference>
<dbReference type="Pfam" id="PF00240">
    <property type="entry name" value="ubiquitin"/>
    <property type="match status" value="1"/>
</dbReference>